<feature type="domain" description="F-box" evidence="1">
    <location>
        <begin position="46"/>
        <end position="87"/>
    </location>
</feature>
<dbReference type="SUPFAM" id="SSF81383">
    <property type="entry name" value="F-box domain"/>
    <property type="match status" value="1"/>
</dbReference>
<dbReference type="Proteomes" id="UP001218188">
    <property type="component" value="Unassembled WGS sequence"/>
</dbReference>
<proteinExistence type="predicted"/>
<reference evidence="2" key="1">
    <citation type="submission" date="2023-03" db="EMBL/GenBank/DDBJ databases">
        <title>Massive genome expansion in bonnet fungi (Mycena s.s.) driven by repeated elements and novel gene families across ecological guilds.</title>
        <authorList>
            <consortium name="Lawrence Berkeley National Laboratory"/>
            <person name="Harder C.B."/>
            <person name="Miyauchi S."/>
            <person name="Viragh M."/>
            <person name="Kuo A."/>
            <person name="Thoen E."/>
            <person name="Andreopoulos B."/>
            <person name="Lu D."/>
            <person name="Skrede I."/>
            <person name="Drula E."/>
            <person name="Henrissat B."/>
            <person name="Morin E."/>
            <person name="Kohler A."/>
            <person name="Barry K."/>
            <person name="LaButti K."/>
            <person name="Morin E."/>
            <person name="Salamov A."/>
            <person name="Lipzen A."/>
            <person name="Mereny Z."/>
            <person name="Hegedus B."/>
            <person name="Baldrian P."/>
            <person name="Stursova M."/>
            <person name="Weitz H."/>
            <person name="Taylor A."/>
            <person name="Grigoriev I.V."/>
            <person name="Nagy L.G."/>
            <person name="Martin F."/>
            <person name="Kauserud H."/>
        </authorList>
    </citation>
    <scope>NUCLEOTIDE SEQUENCE</scope>
    <source>
        <strain evidence="2">CBHHK200</strain>
    </source>
</reference>
<evidence type="ECO:0000313" key="2">
    <source>
        <dbReference type="EMBL" id="KAJ7032605.1"/>
    </source>
</evidence>
<accession>A0AAD6SU10</accession>
<evidence type="ECO:0000259" key="1">
    <source>
        <dbReference type="Pfam" id="PF12937"/>
    </source>
</evidence>
<dbReference type="AlphaFoldDB" id="A0AAD6SU10"/>
<dbReference type="Gene3D" id="1.20.1280.50">
    <property type="match status" value="1"/>
</dbReference>
<name>A0AAD6SU10_9AGAR</name>
<dbReference type="Pfam" id="PF12937">
    <property type="entry name" value="F-box-like"/>
    <property type="match status" value="1"/>
</dbReference>
<dbReference type="EMBL" id="JARJCM010000071">
    <property type="protein sequence ID" value="KAJ7032605.1"/>
    <property type="molecule type" value="Genomic_DNA"/>
</dbReference>
<evidence type="ECO:0000313" key="4">
    <source>
        <dbReference type="Proteomes" id="UP001218188"/>
    </source>
</evidence>
<gene>
    <name evidence="3" type="ORF">C8F04DRAFT_1100134</name>
    <name evidence="2" type="ORF">C8F04DRAFT_1106688</name>
</gene>
<dbReference type="InterPro" id="IPR001810">
    <property type="entry name" value="F-box_dom"/>
</dbReference>
<keyword evidence="4" id="KW-1185">Reference proteome</keyword>
<organism evidence="2 4">
    <name type="scientific">Mycena alexandri</name>
    <dbReference type="NCBI Taxonomy" id="1745969"/>
    <lineage>
        <taxon>Eukaryota</taxon>
        <taxon>Fungi</taxon>
        <taxon>Dikarya</taxon>
        <taxon>Basidiomycota</taxon>
        <taxon>Agaricomycotina</taxon>
        <taxon>Agaricomycetes</taxon>
        <taxon>Agaricomycetidae</taxon>
        <taxon>Agaricales</taxon>
        <taxon>Marasmiineae</taxon>
        <taxon>Mycenaceae</taxon>
        <taxon>Mycena</taxon>
    </lineage>
</organism>
<dbReference type="EMBL" id="JARJCM010000054">
    <property type="protein sequence ID" value="KAJ7034796.1"/>
    <property type="molecule type" value="Genomic_DNA"/>
</dbReference>
<evidence type="ECO:0000313" key="3">
    <source>
        <dbReference type="EMBL" id="KAJ7034796.1"/>
    </source>
</evidence>
<protein>
    <recommendedName>
        <fullName evidence="1">F-box domain-containing protein</fullName>
    </recommendedName>
</protein>
<dbReference type="InterPro" id="IPR036047">
    <property type="entry name" value="F-box-like_dom_sf"/>
</dbReference>
<dbReference type="CDD" id="cd09917">
    <property type="entry name" value="F-box_SF"/>
    <property type="match status" value="1"/>
</dbReference>
<comment type="caution">
    <text evidence="2">The sequence shown here is derived from an EMBL/GenBank/DDBJ whole genome shotgun (WGS) entry which is preliminary data.</text>
</comment>
<sequence>MFNRWRLSLRKRVSVTVHSAAQSFSRNTESAPTGMFPAQETALATPELLELILARLPMRDLLVSASRVSKMWNAVTRTPTLQRALFFQPDIEPTSPLMRNPLLMAMFPPFFASEGPDGDSPGGPPSIMKMPWANAPDAFRRANASWRRMLVVQPPAPTLIVTNSYHTPGGTFERRARIDFDDGLRMGVLYDLLLPRVHRLGTWFCMRWPGLGDVETEGELTLATMDMVRATPHKSPIDKRFYSKGRQAVDIALEFV</sequence>